<dbReference type="Pfam" id="PF00850">
    <property type="entry name" value="Hist_deacetyl"/>
    <property type="match status" value="1"/>
</dbReference>
<keyword evidence="3" id="KW-0378">Hydrolase</keyword>
<dbReference type="InterPro" id="IPR003084">
    <property type="entry name" value="HDAC_I/II"/>
</dbReference>
<name>A0ABQ8GQE2_9PEZI</name>
<reference evidence="7 8" key="1">
    <citation type="journal article" date="2021" name="Nat. Commun.">
        <title>Genetic determinants of endophytism in the Arabidopsis root mycobiome.</title>
        <authorList>
            <person name="Mesny F."/>
            <person name="Miyauchi S."/>
            <person name="Thiergart T."/>
            <person name="Pickel B."/>
            <person name="Atanasova L."/>
            <person name="Karlsson M."/>
            <person name="Huettel B."/>
            <person name="Barry K.W."/>
            <person name="Haridas S."/>
            <person name="Chen C."/>
            <person name="Bauer D."/>
            <person name="Andreopoulos W."/>
            <person name="Pangilinan J."/>
            <person name="LaButti K."/>
            <person name="Riley R."/>
            <person name="Lipzen A."/>
            <person name="Clum A."/>
            <person name="Drula E."/>
            <person name="Henrissat B."/>
            <person name="Kohler A."/>
            <person name="Grigoriev I.V."/>
            <person name="Martin F.M."/>
            <person name="Hacquard S."/>
        </authorList>
    </citation>
    <scope>NUCLEOTIDE SEQUENCE [LARGE SCALE GENOMIC DNA]</scope>
    <source>
        <strain evidence="7 8">MPI-SDFR-AT-0080</strain>
    </source>
</reference>
<evidence type="ECO:0000256" key="5">
    <source>
        <dbReference type="SAM" id="MobiDB-lite"/>
    </source>
</evidence>
<evidence type="ECO:0000313" key="7">
    <source>
        <dbReference type="EMBL" id="KAH7062135.1"/>
    </source>
</evidence>
<dbReference type="InterPro" id="IPR023696">
    <property type="entry name" value="Ureohydrolase_dom_sf"/>
</dbReference>
<feature type="compositionally biased region" description="Low complexity" evidence="5">
    <location>
        <begin position="549"/>
        <end position="565"/>
    </location>
</feature>
<evidence type="ECO:0000256" key="4">
    <source>
        <dbReference type="ARBA" id="ARBA00022853"/>
    </source>
</evidence>
<evidence type="ECO:0000259" key="6">
    <source>
        <dbReference type="Pfam" id="PF00850"/>
    </source>
</evidence>
<accession>A0ABQ8GQE2</accession>
<dbReference type="InterPro" id="IPR023801">
    <property type="entry name" value="His_deacetylse_dom"/>
</dbReference>
<comment type="similarity">
    <text evidence="1">Belongs to the histone deacetylase family. HD type 1 subfamily.</text>
</comment>
<dbReference type="InterPro" id="IPR000286">
    <property type="entry name" value="HDACs"/>
</dbReference>
<keyword evidence="4" id="KW-0156">Chromatin regulator</keyword>
<organism evidence="7 8">
    <name type="scientific">Macrophomina phaseolina</name>
    <dbReference type="NCBI Taxonomy" id="35725"/>
    <lineage>
        <taxon>Eukaryota</taxon>
        <taxon>Fungi</taxon>
        <taxon>Dikarya</taxon>
        <taxon>Ascomycota</taxon>
        <taxon>Pezizomycotina</taxon>
        <taxon>Dothideomycetes</taxon>
        <taxon>Dothideomycetes incertae sedis</taxon>
        <taxon>Botryosphaeriales</taxon>
        <taxon>Botryosphaeriaceae</taxon>
        <taxon>Macrophomina</taxon>
    </lineage>
</organism>
<feature type="compositionally biased region" description="Acidic residues" evidence="5">
    <location>
        <begin position="531"/>
        <end position="548"/>
    </location>
</feature>
<feature type="domain" description="Histone deacetylase" evidence="6">
    <location>
        <begin position="24"/>
        <end position="314"/>
    </location>
</feature>
<dbReference type="InterPro" id="IPR037138">
    <property type="entry name" value="His_deacetylse_dom_sf"/>
</dbReference>
<proteinExistence type="inferred from homology"/>
<dbReference type="SUPFAM" id="SSF52768">
    <property type="entry name" value="Arginase/deacetylase"/>
    <property type="match status" value="1"/>
</dbReference>
<feature type="region of interest" description="Disordered" evidence="5">
    <location>
        <begin position="425"/>
        <end position="577"/>
    </location>
</feature>
<sequence>MTNKTRVAYMYDPDIGCYDYEPGHCMKPFRIRMTHDLVMTYGLYKHMEVYRAKPATGLEMTQFHTDEYIEFLQRVTPDTLGSCQQEALKYDISGDCPVFDGLFEYCSISAGGSMEGAARLNRGRCDIAVNWAGGLHHAKKNQAGGFCYVNDIVLACLELLRVYQRVLYIDIDVHHGDGVEEAFYTTDRVMTCSFHKFGEFYPGTGHLMDIGIGKGKKYAVNVPLRDGITDEAYRGIFEAVISDIMKCFRPEAVVLQCGADSLSGDRLGSFNLSMEGHANCVNFVKSFGLPTMILGGGGYSIRNVARTWAYETAQAVGQPVGKVLPFSDYYEYYCPEYLLDVPQSNISNDNTPEYLEKIRSTIAERLRTLPFAPSVQMQDVPRNGLGSTEEDDDILADMDADENMDFRMTELERDRQIVNDAEFYDSDAEDEKDEHLATRPQEAEALDEEMADTEDRESGEEENKETAQPEPLAVNGDSEGRKNSRSGSIVVHTSETSAVILDQSNAEDSLALPGTGNTAILRRSPEREETSAGEDATEATDTAMDDGTEAPTTAGTAEAAETADAQSPSATPAPVAE</sequence>
<dbReference type="PRINTS" id="PR01271">
    <property type="entry name" value="HISDACETLASE"/>
</dbReference>
<comment type="caution">
    <text evidence="7">The sequence shown here is derived from an EMBL/GenBank/DDBJ whole genome shotgun (WGS) entry which is preliminary data.</text>
</comment>
<feature type="compositionally biased region" description="Polar residues" evidence="5">
    <location>
        <begin position="485"/>
        <end position="507"/>
    </location>
</feature>
<dbReference type="Proteomes" id="UP000774617">
    <property type="component" value="Unassembled WGS sequence"/>
</dbReference>
<dbReference type="PANTHER" id="PTHR10625:SF10">
    <property type="entry name" value="HISTONE DEACETYLASE HDAC1"/>
    <property type="match status" value="1"/>
</dbReference>
<keyword evidence="8" id="KW-1185">Reference proteome</keyword>
<dbReference type="PANTHER" id="PTHR10625">
    <property type="entry name" value="HISTONE DEACETYLASE HDAC1-RELATED"/>
    <property type="match status" value="1"/>
</dbReference>
<dbReference type="EC" id="3.5.1.98" evidence="2"/>
<evidence type="ECO:0000256" key="1">
    <source>
        <dbReference type="ARBA" id="ARBA00006457"/>
    </source>
</evidence>
<evidence type="ECO:0000256" key="2">
    <source>
        <dbReference type="ARBA" id="ARBA00012111"/>
    </source>
</evidence>
<evidence type="ECO:0000313" key="8">
    <source>
        <dbReference type="Proteomes" id="UP000774617"/>
    </source>
</evidence>
<feature type="compositionally biased region" description="Acidic residues" evidence="5">
    <location>
        <begin position="444"/>
        <end position="463"/>
    </location>
</feature>
<dbReference type="EMBL" id="JAGTJR010000003">
    <property type="protein sequence ID" value="KAH7062135.1"/>
    <property type="molecule type" value="Genomic_DNA"/>
</dbReference>
<evidence type="ECO:0000256" key="3">
    <source>
        <dbReference type="ARBA" id="ARBA00022801"/>
    </source>
</evidence>
<gene>
    <name evidence="7" type="ORF">B0J12DRAFT_694722</name>
</gene>
<dbReference type="PRINTS" id="PR01270">
    <property type="entry name" value="HDASUPER"/>
</dbReference>
<dbReference type="Gene3D" id="3.40.800.20">
    <property type="entry name" value="Histone deacetylase domain"/>
    <property type="match status" value="1"/>
</dbReference>
<protein>
    <recommendedName>
        <fullName evidence="2">histone deacetylase</fullName>
        <ecNumber evidence="2">3.5.1.98</ecNumber>
    </recommendedName>
</protein>